<accession>A0A8J5S1N4</accession>
<evidence type="ECO:0000256" key="2">
    <source>
        <dbReference type="SAM" id="MobiDB-lite"/>
    </source>
</evidence>
<dbReference type="GO" id="GO:0003680">
    <property type="term" value="F:minor groove of adenine-thymine-rich DNA binding"/>
    <property type="evidence" value="ECO:0007669"/>
    <property type="project" value="UniProtKB-UniRule"/>
</dbReference>
<keyword evidence="1" id="KW-0804">Transcription</keyword>
<name>A0A8J5S1N4_ZIZPA</name>
<dbReference type="Proteomes" id="UP000729402">
    <property type="component" value="Unassembled WGS sequence"/>
</dbReference>
<organism evidence="4 5">
    <name type="scientific">Zizania palustris</name>
    <name type="common">Northern wild rice</name>
    <dbReference type="NCBI Taxonomy" id="103762"/>
    <lineage>
        <taxon>Eukaryota</taxon>
        <taxon>Viridiplantae</taxon>
        <taxon>Streptophyta</taxon>
        <taxon>Embryophyta</taxon>
        <taxon>Tracheophyta</taxon>
        <taxon>Spermatophyta</taxon>
        <taxon>Magnoliopsida</taxon>
        <taxon>Liliopsida</taxon>
        <taxon>Poales</taxon>
        <taxon>Poaceae</taxon>
        <taxon>BOP clade</taxon>
        <taxon>Oryzoideae</taxon>
        <taxon>Oryzeae</taxon>
        <taxon>Zizaniinae</taxon>
        <taxon>Zizania</taxon>
    </lineage>
</organism>
<dbReference type="InterPro" id="IPR005175">
    <property type="entry name" value="PPC_dom"/>
</dbReference>
<dbReference type="OrthoDB" id="683881at2759"/>
<feature type="compositionally biased region" description="Polar residues" evidence="2">
    <location>
        <begin position="309"/>
        <end position="318"/>
    </location>
</feature>
<dbReference type="CDD" id="cd11378">
    <property type="entry name" value="DUF296"/>
    <property type="match status" value="1"/>
</dbReference>
<evidence type="ECO:0000313" key="5">
    <source>
        <dbReference type="Proteomes" id="UP000729402"/>
    </source>
</evidence>
<feature type="region of interest" description="Disordered" evidence="2">
    <location>
        <begin position="271"/>
        <end position="371"/>
    </location>
</feature>
<evidence type="ECO:0000259" key="3">
    <source>
        <dbReference type="PROSITE" id="PS51742"/>
    </source>
</evidence>
<gene>
    <name evidence="4" type="ORF">GUJ93_ZPchr0004g38738</name>
</gene>
<feature type="compositionally biased region" description="Basic and acidic residues" evidence="2">
    <location>
        <begin position="17"/>
        <end position="32"/>
    </location>
</feature>
<keyword evidence="1" id="KW-0805">Transcription regulation</keyword>
<reference evidence="4" key="1">
    <citation type="journal article" date="2021" name="bioRxiv">
        <title>Whole Genome Assembly and Annotation of Northern Wild Rice, Zizania palustris L., Supports a Whole Genome Duplication in the Zizania Genus.</title>
        <authorList>
            <person name="Haas M."/>
            <person name="Kono T."/>
            <person name="Macchietto M."/>
            <person name="Millas R."/>
            <person name="McGilp L."/>
            <person name="Shao M."/>
            <person name="Duquette J."/>
            <person name="Hirsch C.N."/>
            <person name="Kimball J."/>
        </authorList>
    </citation>
    <scope>NUCLEOTIDE SEQUENCE</scope>
    <source>
        <tissue evidence="4">Fresh leaf tissue</tissue>
    </source>
</reference>
<reference evidence="4" key="2">
    <citation type="submission" date="2021-02" db="EMBL/GenBank/DDBJ databases">
        <authorList>
            <person name="Kimball J.A."/>
            <person name="Haas M.W."/>
            <person name="Macchietto M."/>
            <person name="Kono T."/>
            <person name="Duquette J."/>
            <person name="Shao M."/>
        </authorList>
    </citation>
    <scope>NUCLEOTIDE SEQUENCE</scope>
    <source>
        <tissue evidence="4">Fresh leaf tissue</tissue>
    </source>
</reference>
<protein>
    <recommendedName>
        <fullName evidence="1">AT-hook motif nuclear-localized protein</fullName>
    </recommendedName>
</protein>
<dbReference type="PROSITE" id="PS51742">
    <property type="entry name" value="PPC"/>
    <property type="match status" value="1"/>
</dbReference>
<feature type="region of interest" description="Disordered" evidence="2">
    <location>
        <begin position="1"/>
        <end position="42"/>
    </location>
</feature>
<feature type="domain" description="PPC" evidence="3">
    <location>
        <begin position="375"/>
        <end position="531"/>
    </location>
</feature>
<dbReference type="Pfam" id="PF03479">
    <property type="entry name" value="PCC"/>
    <property type="match status" value="1"/>
</dbReference>
<evidence type="ECO:0000256" key="1">
    <source>
        <dbReference type="RuleBase" id="RU367031"/>
    </source>
</evidence>
<feature type="region of interest" description="Disordered" evidence="2">
    <location>
        <begin position="511"/>
        <end position="561"/>
    </location>
</feature>
<dbReference type="GO" id="GO:0005634">
    <property type="term" value="C:nucleus"/>
    <property type="evidence" value="ECO:0007669"/>
    <property type="project" value="UniProtKB-SubCell"/>
</dbReference>
<dbReference type="InterPro" id="IPR039605">
    <property type="entry name" value="AHL"/>
</dbReference>
<proteinExistence type="predicted"/>
<comment type="subcellular location">
    <subcellularLocation>
        <location evidence="1">Nucleus</location>
    </subcellularLocation>
</comment>
<comment type="caution">
    <text evidence="4">The sequence shown here is derived from an EMBL/GenBank/DDBJ whole genome shotgun (WGS) entry which is preliminary data.</text>
</comment>
<keyword evidence="1" id="KW-0238">DNA-binding</keyword>
<dbReference type="AlphaFoldDB" id="A0A8J5S1N4"/>
<keyword evidence="5" id="KW-1185">Reference proteome</keyword>
<dbReference type="EMBL" id="JAAALK010000285">
    <property type="protein sequence ID" value="KAG8066770.1"/>
    <property type="molecule type" value="Genomic_DNA"/>
</dbReference>
<sequence length="581" mass="60909">MTVAAWGRAATCHRPRRRDDTRRKRGTEEVARAQRNGTEQIDPRRRSAPLLFAFRRRWASGQPSKGNGTKSYRLLCGRAPSVPPVPILIARRRTSTSASTSTSTSASSSSLLASSWLGLSTIARRRRPPSCCFVVVVSDLIREGFVDAGQFDLFGWGISIEHGGTVIDTCMDGKELLSPSELSYYAQQQQQEHQQHQQHRMLGGGGHSQSPLAGMHGGPSVIRPMPNMGMSPSAILQSIGGGSLAGMQFQMNPTPPPPLLHNSMGSVSASGSAAVPVVPQGSSPMEPVKRKRGRPRKYGPDGTIKVSAAAQQQHQLMSTPPRMGSMSGADLVSGSMLDDSAQKKRRGRPPGTGKKQHLSSPVGKHSGNAFSGSAGTSFTPHIIMASPSEDVAGKIVAFANQSSRAVCVLSAMGSVSRVVLRHSADGAASAMSRVVHASAHYKGPAIYEGLYEILSLSGSYNLMNEGAQNQSDGLSVTLCSPERHVIGGVLAGALVAASTVQVVLGTFVQGGSRSKSKKTGKQTAAFSSDSLTGGQDASPSSGHNQNLTPAPSVTAAAGGWPSSAIFDTRSSNIDINSSRGN</sequence>
<dbReference type="PANTHER" id="PTHR31500">
    <property type="entry name" value="AT-HOOK MOTIF NUCLEAR-LOCALIZED PROTEIN 9"/>
    <property type="match status" value="1"/>
</dbReference>
<feature type="region of interest" description="Disordered" evidence="2">
    <location>
        <begin position="185"/>
        <end position="209"/>
    </location>
</feature>
<comment type="domain">
    <text evidence="1">The PPC domain mediates interactions between AHL proteins.</text>
</comment>
<evidence type="ECO:0000313" key="4">
    <source>
        <dbReference type="EMBL" id="KAG8066770.1"/>
    </source>
</evidence>
<keyword evidence="1" id="KW-0539">Nucleus</keyword>
<comment type="function">
    <text evidence="1">Transcription factor that specifically binds AT-rich DNA sequences related to the nuclear matrix attachment regions (MARs).</text>
</comment>
<feature type="compositionally biased region" description="Polar residues" evidence="2">
    <location>
        <begin position="522"/>
        <end position="551"/>
    </location>
</feature>
<dbReference type="PANTHER" id="PTHR31500:SF64">
    <property type="entry name" value="AT-HOOK MOTIF NUCLEAR-LOCALIZED PROTEIN 12-RELATED"/>
    <property type="match status" value="1"/>
</dbReference>